<dbReference type="AlphaFoldDB" id="A0A2A2ZLA3"/>
<sequence>MPPSAFVWPRTHVPGGITTNDSTAESRSSDLNERYGPMSDPKNNPESSNRAAELTALLSQAPKADDHDGVRDYVHALATLGAAPLLVYPASKKPADVRTPQRRSADNRAAREAAQATGNPHWAKAKSAAGVHLATTDVDTLNRYLGRYAATFGDAVEVNVALSLGRSRLVVVDCDTAAQLAAFLADADADPGTTPTVRTPGQLGPDGVTLVHRDGGHFYFTVPKGIELPEQPGSMKVGGEDGYAVIWGAGNYALTPPSVRPEGTYEATGSPVYALPGWLAETITSYGQGYASRTIDGHARADTSADPVARWGAGVSWAAILEPAGWVATGKADGCGCPTWTGPGTHASPKSATAHELSCAEWTNSADPPLHIWTDNPGEPWESHIAARAGKRTISKLQAVALLHYNGKEGEAMDALGIELTDAAEMALDDADVVFLDSYRKTDTASGGEGVADGRGSGAGRSLQITWACEIEPEPVDWLWVDISMRNTAQLVPDGTTAPNPFLVEDIACVAPGHTWSPPEVETDGRIACGMVSIAAGREGSGKSSFGIWLAAKITRGTLPGSHYGKPKRVFYLATEDSWKHTLVPRLMAAGADLSMVARVEVAVSECATVTLSLPDDVELLTRSITDNDVALVVIDPLMSTMSAGLDTNGTRDVRTALEPLAAMADKTGAAVVALAHFNKATGLDSLTRITGSGAFKDVARAVMVFAADPVSGERVFSQPKNSVGRNDLPSLRYEVTGAVVETRKGKTATARFRFAWTADSTVDDVLFEERRGGRRTSPVQEFLVQYLAEHADKETGEVDAADVIAAGEGEGHTRRQITDARARCAHPKIATRSEGFGKDKRHLWKIA</sequence>
<feature type="domain" description="DNA primase/polymerase bifunctional N-terminal" evidence="2">
    <location>
        <begin position="74"/>
        <end position="279"/>
    </location>
</feature>
<evidence type="ECO:0000256" key="1">
    <source>
        <dbReference type="SAM" id="MobiDB-lite"/>
    </source>
</evidence>
<dbReference type="EMBL" id="NSFD01000010">
    <property type="protein sequence ID" value="PBA27282.1"/>
    <property type="molecule type" value="Genomic_DNA"/>
</dbReference>
<feature type="region of interest" description="Disordered" evidence="1">
    <location>
        <begin position="92"/>
        <end position="123"/>
    </location>
</feature>
<dbReference type="SMART" id="SM00943">
    <property type="entry name" value="Prim-Pol"/>
    <property type="match status" value="1"/>
</dbReference>
<name>A0A2A2ZLA3_MYCAV</name>
<dbReference type="Gene3D" id="3.40.50.300">
    <property type="entry name" value="P-loop containing nucleotide triphosphate hydrolases"/>
    <property type="match status" value="1"/>
</dbReference>
<dbReference type="SUPFAM" id="SSF56747">
    <property type="entry name" value="Prim-pol domain"/>
    <property type="match status" value="1"/>
</dbReference>
<dbReference type="InterPro" id="IPR015330">
    <property type="entry name" value="DNA_primase/pol_bifunc_N"/>
</dbReference>
<gene>
    <name evidence="3" type="ORF">CKJ66_08390</name>
</gene>
<feature type="compositionally biased region" description="Polar residues" evidence="1">
    <location>
        <begin position="41"/>
        <end position="50"/>
    </location>
</feature>
<organism evidence="3 4">
    <name type="scientific">Mycobacterium avium</name>
    <dbReference type="NCBI Taxonomy" id="1764"/>
    <lineage>
        <taxon>Bacteria</taxon>
        <taxon>Bacillati</taxon>
        <taxon>Actinomycetota</taxon>
        <taxon>Actinomycetes</taxon>
        <taxon>Mycobacteriales</taxon>
        <taxon>Mycobacteriaceae</taxon>
        <taxon>Mycobacterium</taxon>
        <taxon>Mycobacterium avium complex (MAC)</taxon>
    </lineage>
</organism>
<evidence type="ECO:0000313" key="4">
    <source>
        <dbReference type="Proteomes" id="UP000217768"/>
    </source>
</evidence>
<comment type="caution">
    <text evidence="3">The sequence shown here is derived from an EMBL/GenBank/DDBJ whole genome shotgun (WGS) entry which is preliminary data.</text>
</comment>
<accession>A0A2A2ZLA3</accession>
<dbReference type="SUPFAM" id="SSF52540">
    <property type="entry name" value="P-loop containing nucleoside triphosphate hydrolases"/>
    <property type="match status" value="1"/>
</dbReference>
<evidence type="ECO:0000259" key="2">
    <source>
        <dbReference type="SMART" id="SM00943"/>
    </source>
</evidence>
<evidence type="ECO:0000313" key="3">
    <source>
        <dbReference type="EMBL" id="PBA27282.1"/>
    </source>
</evidence>
<dbReference type="Pfam" id="PF13481">
    <property type="entry name" value="AAA_25"/>
    <property type="match status" value="1"/>
</dbReference>
<dbReference type="Pfam" id="PF09250">
    <property type="entry name" value="Prim-Pol"/>
    <property type="match status" value="1"/>
</dbReference>
<dbReference type="InterPro" id="IPR027417">
    <property type="entry name" value="P-loop_NTPase"/>
</dbReference>
<feature type="region of interest" description="Disordered" evidence="1">
    <location>
        <begin position="1"/>
        <end position="50"/>
    </location>
</feature>
<dbReference type="Proteomes" id="UP000217768">
    <property type="component" value="Unassembled WGS sequence"/>
</dbReference>
<protein>
    <recommendedName>
        <fullName evidence="2">DNA primase/polymerase bifunctional N-terminal domain-containing protein</fullName>
    </recommendedName>
</protein>
<reference evidence="3 4" key="1">
    <citation type="submission" date="2017-08" db="EMBL/GenBank/DDBJ databases">
        <title>Phylogenetic analysis of Mycobacterium avium complex whole genomes.</title>
        <authorList>
            <person name="Caverly L.J."/>
            <person name="Spilker T."/>
            <person name="Lipuma J."/>
        </authorList>
    </citation>
    <scope>NUCLEOTIDE SEQUENCE [LARGE SCALE GENOMIC DNA]</scope>
    <source>
        <strain evidence="3 4">FLAC0165</strain>
    </source>
</reference>
<proteinExistence type="predicted"/>
<feature type="compositionally biased region" description="Polar residues" evidence="1">
    <location>
        <begin position="17"/>
        <end position="26"/>
    </location>
</feature>